<evidence type="ECO:0000313" key="1">
    <source>
        <dbReference type="EMBL" id="JAE35232.1"/>
    </source>
</evidence>
<proteinExistence type="predicted"/>
<dbReference type="EMBL" id="GBRH01162664">
    <property type="protein sequence ID" value="JAE35232.1"/>
    <property type="molecule type" value="Transcribed_RNA"/>
</dbReference>
<protein>
    <submittedName>
        <fullName evidence="1">Uncharacterized protein</fullName>
    </submittedName>
</protein>
<accession>A0A0A9HEQ3</accession>
<reference evidence="1" key="2">
    <citation type="journal article" date="2015" name="Data Brief">
        <title>Shoot transcriptome of the giant reed, Arundo donax.</title>
        <authorList>
            <person name="Barrero R.A."/>
            <person name="Guerrero F.D."/>
            <person name="Moolhuijzen P."/>
            <person name="Goolsby J.A."/>
            <person name="Tidwell J."/>
            <person name="Bellgard S.E."/>
            <person name="Bellgard M.I."/>
        </authorList>
    </citation>
    <scope>NUCLEOTIDE SEQUENCE</scope>
    <source>
        <tissue evidence="1">Shoot tissue taken approximately 20 cm above the soil surface</tissue>
    </source>
</reference>
<organism evidence="1">
    <name type="scientific">Arundo donax</name>
    <name type="common">Giant reed</name>
    <name type="synonym">Donax arundinaceus</name>
    <dbReference type="NCBI Taxonomy" id="35708"/>
    <lineage>
        <taxon>Eukaryota</taxon>
        <taxon>Viridiplantae</taxon>
        <taxon>Streptophyta</taxon>
        <taxon>Embryophyta</taxon>
        <taxon>Tracheophyta</taxon>
        <taxon>Spermatophyta</taxon>
        <taxon>Magnoliopsida</taxon>
        <taxon>Liliopsida</taxon>
        <taxon>Poales</taxon>
        <taxon>Poaceae</taxon>
        <taxon>PACMAD clade</taxon>
        <taxon>Arundinoideae</taxon>
        <taxon>Arundineae</taxon>
        <taxon>Arundo</taxon>
    </lineage>
</organism>
<reference evidence="1" key="1">
    <citation type="submission" date="2014-09" db="EMBL/GenBank/DDBJ databases">
        <authorList>
            <person name="Magalhaes I.L.F."/>
            <person name="Oliveira U."/>
            <person name="Santos F.R."/>
            <person name="Vidigal T.H.D.A."/>
            <person name="Brescovit A.D."/>
            <person name="Santos A.J."/>
        </authorList>
    </citation>
    <scope>NUCLEOTIDE SEQUENCE</scope>
    <source>
        <tissue evidence="1">Shoot tissue taken approximately 20 cm above the soil surface</tissue>
    </source>
</reference>
<sequence length="15" mass="1800">MEMKVLTRGLSLFFQ</sequence>
<name>A0A0A9HEQ3_ARUDO</name>